<organism evidence="2 3">
    <name type="scientific">Bonamia ostreae</name>
    <dbReference type="NCBI Taxonomy" id="126728"/>
    <lineage>
        <taxon>Eukaryota</taxon>
        <taxon>Sar</taxon>
        <taxon>Rhizaria</taxon>
        <taxon>Endomyxa</taxon>
        <taxon>Ascetosporea</taxon>
        <taxon>Haplosporida</taxon>
        <taxon>Bonamia</taxon>
    </lineage>
</organism>
<dbReference type="PANTHER" id="PTHR12875">
    <property type="entry name" value="GOLGI TO ER TRAFFIC PROTEIN 4 HOMOLOG"/>
    <property type="match status" value="1"/>
</dbReference>
<accession>A0ABV2AHP4</accession>
<evidence type="ECO:0000256" key="1">
    <source>
        <dbReference type="ARBA" id="ARBA00005351"/>
    </source>
</evidence>
<dbReference type="EMBL" id="JBDODL010000166">
    <property type="protein sequence ID" value="MES1918959.1"/>
    <property type="molecule type" value="Genomic_DNA"/>
</dbReference>
<dbReference type="InterPro" id="IPR007317">
    <property type="entry name" value="GET4"/>
</dbReference>
<name>A0ABV2AHP4_9EUKA</name>
<dbReference type="PANTHER" id="PTHR12875:SF0">
    <property type="entry name" value="GOLGI TO ER TRAFFIC PROTEIN 4 HOMOLOG"/>
    <property type="match status" value="1"/>
</dbReference>
<comment type="caution">
    <text evidence="2">The sequence shown here is derived from an EMBL/GenBank/DDBJ whole genome shotgun (WGS) entry which is preliminary data.</text>
</comment>
<keyword evidence="3" id="KW-1185">Reference proteome</keyword>
<dbReference type="Pfam" id="PF04190">
    <property type="entry name" value="GET4"/>
    <property type="match status" value="1"/>
</dbReference>
<dbReference type="InterPro" id="IPR011990">
    <property type="entry name" value="TPR-like_helical_dom_sf"/>
</dbReference>
<gene>
    <name evidence="2" type="ORF">MHBO_000843</name>
</gene>
<evidence type="ECO:0000313" key="2">
    <source>
        <dbReference type="EMBL" id="MES1918959.1"/>
    </source>
</evidence>
<comment type="similarity">
    <text evidence="1">Belongs to the GET4 family.</text>
</comment>
<sequence>MSKITNKRFVKKLKLARQYLADEKYYETATLLKSLKISFSKISNLAELLNFMNNFVSILFNSNHPNLADEIALLYIEAYSKSEQNETSKILDDFDILCKIAALYSDFLQPFQKAFYLEKALKLMEQKRFPLTLITKMHSTIAKFYCFQVRDYNNAHRHFLESGDISEHAKMVVMWSLCSVDEVDVLVTKIVLDYLAKNKINESSKFLIKMLISLNKLVDNPLINFCFLAIKSFEEQNFELFEELTILYKPEISDFHLDVEVVLEIAKRNVN</sequence>
<proteinExistence type="inferred from homology"/>
<dbReference type="Proteomes" id="UP001439008">
    <property type="component" value="Unassembled WGS sequence"/>
</dbReference>
<evidence type="ECO:0000313" key="3">
    <source>
        <dbReference type="Proteomes" id="UP001439008"/>
    </source>
</evidence>
<dbReference type="Gene3D" id="1.25.40.10">
    <property type="entry name" value="Tetratricopeptide repeat domain"/>
    <property type="match status" value="1"/>
</dbReference>
<reference evidence="2 3" key="1">
    <citation type="journal article" date="2024" name="BMC Biol.">
        <title>Comparative genomics of Ascetosporea gives new insight into the evolutionary basis for animal parasitism in Rhizaria.</title>
        <authorList>
            <person name="Hiltunen Thoren M."/>
            <person name="Onut-Brannstrom I."/>
            <person name="Alfjorden A."/>
            <person name="Peckova H."/>
            <person name="Swords F."/>
            <person name="Hooper C."/>
            <person name="Holzer A.S."/>
            <person name="Bass D."/>
            <person name="Burki F."/>
        </authorList>
    </citation>
    <scope>NUCLEOTIDE SEQUENCE [LARGE SCALE GENOMIC DNA]</scope>
    <source>
        <strain evidence="2">20-A016</strain>
    </source>
</reference>
<protein>
    <submittedName>
        <fullName evidence="2">Uncharacterized protein</fullName>
    </submittedName>
</protein>
<dbReference type="SUPFAM" id="SSF48452">
    <property type="entry name" value="TPR-like"/>
    <property type="match status" value="1"/>
</dbReference>